<sequence length="423" mass="47630">MPTLLYRWSNIDTQGINSKKLFRAGLFSEDTDYFTPEQIQQAVFNEYFVQHVSRKKTLSPFISTFQSMLAPVHRALRGKEGAIVSIIDRNKLISPVYSAQTLVLKLRIKLGFYNGAGEYLVWGNIPSSAIVCSFKVSTIVQFTQENPDLGALFQLDTISSFEKNQKRLHQALAQGPGRLDHASGAMIGRLLSCVELPYDYCKPVSEGMFYSWRMNRTGSWEDFYRGVEDGYYSLTQEFTTPPPLLPPQTSIRSTADEEADEEPSILESSDDDGISDEVESDDDMAMNENTSVVDTHCLSPVRPNLVVKTFDEITGQWISQRDESNSSPPRMQSHRETITIDSSDDEVPGAFSITKPQQHSDEPIISQSQDFSDLVDNAAEDLVVLAEDKDDSTYNSRVSVSVQQSAEQDQFATDRERVRMFWG</sequence>
<dbReference type="Proteomes" id="UP000324241">
    <property type="component" value="Unassembled WGS sequence"/>
</dbReference>
<reference evidence="3 4" key="1">
    <citation type="submission" date="2019-08" db="EMBL/GenBank/DDBJ databases">
        <title>The genome sequence of a newly discovered highly antifungal drug resistant Aspergillus species, Aspergillus tanneri NIH 1004.</title>
        <authorList>
            <person name="Mounaud S."/>
            <person name="Singh I."/>
            <person name="Joardar V."/>
            <person name="Pakala S."/>
            <person name="Pakala S."/>
            <person name="Venepally P."/>
            <person name="Chung J.K."/>
            <person name="Losada L."/>
            <person name="Nierman W.C."/>
        </authorList>
    </citation>
    <scope>NUCLEOTIDE SEQUENCE [LARGE SCALE GENOMIC DNA]</scope>
    <source>
        <strain evidence="3 4">NIH1004</strain>
    </source>
</reference>
<evidence type="ECO:0000313" key="4">
    <source>
        <dbReference type="Proteomes" id="UP000324241"/>
    </source>
</evidence>
<dbReference type="EMBL" id="QUQM01000004">
    <property type="protein sequence ID" value="KAA8647403.1"/>
    <property type="molecule type" value="Genomic_DNA"/>
</dbReference>
<evidence type="ECO:0000313" key="3">
    <source>
        <dbReference type="EMBL" id="KAA8647403.1"/>
    </source>
</evidence>
<dbReference type="GeneID" id="54328798"/>
<protein>
    <recommendedName>
        <fullName evidence="2">DUF7587 domain-containing protein</fullName>
    </recommendedName>
</protein>
<comment type="caution">
    <text evidence="3">The sequence shown here is derived from an EMBL/GenBank/DDBJ whole genome shotgun (WGS) entry which is preliminary data.</text>
</comment>
<organism evidence="3 4">
    <name type="scientific">Aspergillus tanneri</name>
    <dbReference type="NCBI Taxonomy" id="1220188"/>
    <lineage>
        <taxon>Eukaryota</taxon>
        <taxon>Fungi</taxon>
        <taxon>Dikarya</taxon>
        <taxon>Ascomycota</taxon>
        <taxon>Pezizomycotina</taxon>
        <taxon>Eurotiomycetes</taxon>
        <taxon>Eurotiomycetidae</taxon>
        <taxon>Eurotiales</taxon>
        <taxon>Aspergillaceae</taxon>
        <taxon>Aspergillus</taxon>
        <taxon>Aspergillus subgen. Circumdati</taxon>
    </lineage>
</organism>
<dbReference type="AlphaFoldDB" id="A0A5M9MR21"/>
<name>A0A5M9MR21_9EURO</name>
<evidence type="ECO:0000259" key="2">
    <source>
        <dbReference type="Pfam" id="PF24494"/>
    </source>
</evidence>
<dbReference type="InterPro" id="IPR056009">
    <property type="entry name" value="DUF7587"/>
</dbReference>
<dbReference type="OrthoDB" id="5397734at2759"/>
<gene>
    <name evidence="3" type="ORF">ATNIH1004_006096</name>
</gene>
<proteinExistence type="predicted"/>
<feature type="compositionally biased region" description="Acidic residues" evidence="1">
    <location>
        <begin position="256"/>
        <end position="279"/>
    </location>
</feature>
<dbReference type="RefSeq" id="XP_033426764.1">
    <property type="nucleotide sequence ID" value="XM_033570732.1"/>
</dbReference>
<evidence type="ECO:0000256" key="1">
    <source>
        <dbReference type="SAM" id="MobiDB-lite"/>
    </source>
</evidence>
<feature type="domain" description="DUF7587" evidence="2">
    <location>
        <begin position="1"/>
        <end position="138"/>
    </location>
</feature>
<accession>A0A5M9MR21</accession>
<feature type="region of interest" description="Disordered" evidence="1">
    <location>
        <begin position="238"/>
        <end position="279"/>
    </location>
</feature>
<dbReference type="VEuPathDB" id="FungiDB:EYZ11_001605"/>
<dbReference type="Pfam" id="PF24494">
    <property type="entry name" value="DUF7587"/>
    <property type="match status" value="1"/>
</dbReference>